<dbReference type="RefSeq" id="XP_022159749.1">
    <property type="nucleotide sequence ID" value="XM_022304057.1"/>
</dbReference>
<sequence length="103" mass="11717">MLDQEKTCNLLQSREAVEKNRGVVGLKPTRAPLEPQLEGTSSEPQSTWSYVNGSAQIGDGFDSSLFGGMFYHDQPQLKFKLHQHVFTNMSKLQEFNRENWVSL</sequence>
<keyword evidence="2" id="KW-1185">Reference proteome</keyword>
<feature type="region of interest" description="Disordered" evidence="1">
    <location>
        <begin position="22"/>
        <end position="46"/>
    </location>
</feature>
<proteinExistence type="predicted"/>
<gene>
    <name evidence="3" type="primary">LOC111026081</name>
</gene>
<evidence type="ECO:0000313" key="3">
    <source>
        <dbReference type="RefSeq" id="XP_022159749.1"/>
    </source>
</evidence>
<evidence type="ECO:0000313" key="2">
    <source>
        <dbReference type="Proteomes" id="UP000504603"/>
    </source>
</evidence>
<dbReference type="GeneID" id="111026081"/>
<evidence type="ECO:0000256" key="1">
    <source>
        <dbReference type="SAM" id="MobiDB-lite"/>
    </source>
</evidence>
<name>A0A6J1E388_MOMCH</name>
<organism evidence="2 3">
    <name type="scientific">Momordica charantia</name>
    <name type="common">Bitter gourd</name>
    <name type="synonym">Balsam pear</name>
    <dbReference type="NCBI Taxonomy" id="3673"/>
    <lineage>
        <taxon>Eukaryota</taxon>
        <taxon>Viridiplantae</taxon>
        <taxon>Streptophyta</taxon>
        <taxon>Embryophyta</taxon>
        <taxon>Tracheophyta</taxon>
        <taxon>Spermatophyta</taxon>
        <taxon>Magnoliopsida</taxon>
        <taxon>eudicotyledons</taxon>
        <taxon>Gunneridae</taxon>
        <taxon>Pentapetalae</taxon>
        <taxon>rosids</taxon>
        <taxon>fabids</taxon>
        <taxon>Cucurbitales</taxon>
        <taxon>Cucurbitaceae</taxon>
        <taxon>Momordiceae</taxon>
        <taxon>Momordica</taxon>
    </lineage>
</organism>
<reference evidence="3" key="1">
    <citation type="submission" date="2025-08" db="UniProtKB">
        <authorList>
            <consortium name="RefSeq"/>
        </authorList>
    </citation>
    <scope>IDENTIFICATION</scope>
    <source>
        <strain evidence="3">OHB3-1</strain>
    </source>
</reference>
<dbReference type="KEGG" id="mcha:111026081"/>
<dbReference type="AlphaFoldDB" id="A0A6J1E388"/>
<accession>A0A6J1E388</accession>
<protein>
    <submittedName>
        <fullName evidence="3">Uncharacterized protein LOC111026081</fullName>
    </submittedName>
</protein>
<dbReference type="Proteomes" id="UP000504603">
    <property type="component" value="Unplaced"/>
</dbReference>